<dbReference type="InterPro" id="IPR007292">
    <property type="entry name" value="Nuclear_fusion_Kar5"/>
</dbReference>
<protein>
    <submittedName>
        <fullName evidence="13">Nuclear fusion protein, KAR5</fullName>
    </submittedName>
</protein>
<evidence type="ECO:0000256" key="1">
    <source>
        <dbReference type="ARBA" id="ARBA00003389"/>
    </source>
</evidence>
<dbReference type="GO" id="GO:0005789">
    <property type="term" value="C:endoplasmic reticulum membrane"/>
    <property type="evidence" value="ECO:0007669"/>
    <property type="project" value="UniProtKB-SubCell"/>
</dbReference>
<dbReference type="PANTHER" id="PTHR28012">
    <property type="entry name" value="NUCLEAR FUSION PROTEIN KAR5"/>
    <property type="match status" value="1"/>
</dbReference>
<feature type="signal peptide" evidence="12">
    <location>
        <begin position="1"/>
        <end position="26"/>
    </location>
</feature>
<dbReference type="Pfam" id="PF04163">
    <property type="entry name" value="Tht1"/>
    <property type="match status" value="1"/>
</dbReference>
<evidence type="ECO:0000256" key="7">
    <source>
        <dbReference type="ARBA" id="ARBA00022989"/>
    </source>
</evidence>
<name>A0A0F7SNS5_PHARH</name>
<keyword evidence="5 11" id="KW-0732">Signal</keyword>
<evidence type="ECO:0000256" key="8">
    <source>
        <dbReference type="ARBA" id="ARBA00023136"/>
    </source>
</evidence>
<keyword evidence="8" id="KW-0472">Membrane</keyword>
<dbReference type="GO" id="GO:0048288">
    <property type="term" value="P:nuclear membrane fusion involved in karyogamy"/>
    <property type="evidence" value="ECO:0007669"/>
    <property type="project" value="UniProtKB-UniRule"/>
</dbReference>
<dbReference type="GO" id="GO:0031965">
    <property type="term" value="C:nuclear membrane"/>
    <property type="evidence" value="ECO:0007669"/>
    <property type="project" value="UniProtKB-SubCell"/>
</dbReference>
<evidence type="ECO:0000256" key="5">
    <source>
        <dbReference type="ARBA" id="ARBA00022729"/>
    </source>
</evidence>
<dbReference type="EMBL" id="LN483142">
    <property type="protein sequence ID" value="CED83081.1"/>
    <property type="molecule type" value="Genomic_DNA"/>
</dbReference>
<proteinExistence type="inferred from homology"/>
<evidence type="ECO:0000256" key="2">
    <source>
        <dbReference type="ARBA" id="ARBA00010473"/>
    </source>
</evidence>
<evidence type="ECO:0000256" key="9">
    <source>
        <dbReference type="ARBA" id="ARBA00023180"/>
    </source>
</evidence>
<keyword evidence="9" id="KW-0325">Glycoprotein</keyword>
<dbReference type="GO" id="GO:0000742">
    <property type="term" value="P:karyogamy involved in conjugation with cellular fusion"/>
    <property type="evidence" value="ECO:0007669"/>
    <property type="project" value="UniProtKB-UniRule"/>
</dbReference>
<accession>A0A0F7SNS5</accession>
<evidence type="ECO:0000256" key="12">
    <source>
        <dbReference type="SAM" id="SignalP"/>
    </source>
</evidence>
<dbReference type="PANTHER" id="PTHR28012:SF1">
    <property type="entry name" value="NUCLEAR FUSION PROTEIN KAR5"/>
    <property type="match status" value="1"/>
</dbReference>
<evidence type="ECO:0000256" key="11">
    <source>
        <dbReference type="RuleBase" id="RU368082"/>
    </source>
</evidence>
<dbReference type="AlphaFoldDB" id="A0A0F7SNS5"/>
<evidence type="ECO:0000256" key="6">
    <source>
        <dbReference type="ARBA" id="ARBA00022824"/>
    </source>
</evidence>
<evidence type="ECO:0000313" key="13">
    <source>
        <dbReference type="EMBL" id="CED83081.1"/>
    </source>
</evidence>
<sequence>MFSHPSWCLSLSLIWIMAVCPNVTKAVWSWNNPSAVVVPVASTIDRYSRDRQIGHLSSLQDLLKKDYAQTVLSEKDNTALFSSLHLLEPSENKPDCFRAVAADFRADCATSSGSQIDGDARARVAISLTLCDLNSARLSPPMECTPFKSSADGCVKEDRECARQNKDEMNISQARCIEALARSAQMWTSYSGYLREATQLCFALQRINSVDIARSVYQNITLEKAALLRVLQQEARERDIRMNEFDSNVRQWKDGLKDFETSRQALSDIHLSMANFFSPSELARTSQESIDSLVRSIKTQMEAEMEGVSDVMLQKTRETFDKNFESHEEVVSRVVQTVYSSLERTAEQHEVVLQRLTDSLAVSSEQLATKLVNLEGTVERTHSGMERVQSNLQSVYTGLEISLNIALQTQTISSSVLFDLAQTSSLIENLTSELERQAALINSTNQLLSTQSNGAWGMIFGSRLVMDLIMKGYRLCFGHQMSIQKDSWLLSILALPFASSTPLIFNTFKKVWTLSYHAIVWILSKIFRWTWPCRRRIEARDPQKLISLNALPHTTVKQTSSYPFPPPRYQPFPTPPYEILRGSPQRFVKLGDAHHNRQDRSICKMSDGLALSRMEFRSEDLTSRRTSEVSCSRNTRAMSAPLI</sequence>
<comment type="function">
    <text evidence="1 11">Required for nuclear membrane fusion during karyogamy.</text>
</comment>
<keyword evidence="10 11" id="KW-0539">Nucleus</keyword>
<keyword evidence="3 11" id="KW-0415">Karyogamy</keyword>
<comment type="subcellular location">
    <subcellularLocation>
        <location evidence="11">Endoplasmic reticulum membrane</location>
    </subcellularLocation>
    <subcellularLocation>
        <location evidence="11">Nucleus membrane</location>
    </subcellularLocation>
</comment>
<feature type="chain" id="PRO_5002521985" evidence="12">
    <location>
        <begin position="27"/>
        <end position="643"/>
    </location>
</feature>
<keyword evidence="7" id="KW-1133">Transmembrane helix</keyword>
<evidence type="ECO:0000256" key="10">
    <source>
        <dbReference type="ARBA" id="ARBA00023242"/>
    </source>
</evidence>
<keyword evidence="6 11" id="KW-0256">Endoplasmic reticulum</keyword>
<keyword evidence="4" id="KW-0812">Transmembrane</keyword>
<evidence type="ECO:0000256" key="4">
    <source>
        <dbReference type="ARBA" id="ARBA00022692"/>
    </source>
</evidence>
<evidence type="ECO:0000256" key="3">
    <source>
        <dbReference type="ARBA" id="ARBA00022459"/>
    </source>
</evidence>
<organism evidence="13">
    <name type="scientific">Phaffia rhodozyma</name>
    <name type="common">Yeast</name>
    <name type="synonym">Xanthophyllomyces dendrorhous</name>
    <dbReference type="NCBI Taxonomy" id="264483"/>
    <lineage>
        <taxon>Eukaryota</taxon>
        <taxon>Fungi</taxon>
        <taxon>Dikarya</taxon>
        <taxon>Basidiomycota</taxon>
        <taxon>Agaricomycotina</taxon>
        <taxon>Tremellomycetes</taxon>
        <taxon>Cystofilobasidiales</taxon>
        <taxon>Mrakiaceae</taxon>
        <taxon>Phaffia</taxon>
    </lineage>
</organism>
<comment type="similarity">
    <text evidence="2 11">Belongs to the KAR5 family.</text>
</comment>
<reference evidence="13" key="1">
    <citation type="submission" date="2014-08" db="EMBL/GenBank/DDBJ databases">
        <authorList>
            <person name="Sharma Rahul"/>
            <person name="Thines Marco"/>
        </authorList>
    </citation>
    <scope>NUCLEOTIDE SEQUENCE</scope>
</reference>